<proteinExistence type="predicted"/>
<evidence type="ECO:0000313" key="3">
    <source>
        <dbReference type="EMBL" id="CAI33489.1"/>
    </source>
</evidence>
<dbReference type="InterPro" id="IPR050179">
    <property type="entry name" value="Trans_hexapeptide_repeat"/>
</dbReference>
<keyword evidence="1 3" id="KW-0808">Transferase</keyword>
<sequence length="208" mass="23386">MLIGRLKQRLKIEKFRRSWREKNTHNTTMASSIFDIDKVSVGNYTYGNIDILDFGTNEKLSIGSFCSIAPNVKFILNADHCTNYFTTFPLKVKVLQNQDKEGISKGDIIVGDDVWLGLNAVILSGVTIGQGAIIAAGAVVTKNVPPYAIVGGNPARIIKYRFEAEIIDKLLKVNFSKLSKYDIEKHIKQMYIPLVEVKQLDWIDDLLH</sequence>
<dbReference type="AlphaFoldDB" id="Q4K1D2"/>
<organism evidence="3">
    <name type="scientific">Streptococcus pneumoniae</name>
    <dbReference type="NCBI Taxonomy" id="1313"/>
    <lineage>
        <taxon>Bacteria</taxon>
        <taxon>Bacillati</taxon>
        <taxon>Bacillota</taxon>
        <taxon>Bacilli</taxon>
        <taxon>Lactobacillales</taxon>
        <taxon>Streptococcaceae</taxon>
        <taxon>Streptococcus</taxon>
    </lineage>
</organism>
<dbReference type="SUPFAM" id="SSF51161">
    <property type="entry name" value="Trimeric LpxA-like enzymes"/>
    <property type="match status" value="1"/>
</dbReference>
<dbReference type="CDD" id="cd03349">
    <property type="entry name" value="LbH_XAT"/>
    <property type="match status" value="1"/>
</dbReference>
<dbReference type="GO" id="GO:0016740">
    <property type="term" value="F:transferase activity"/>
    <property type="evidence" value="ECO:0007669"/>
    <property type="project" value="UniProtKB-KW"/>
</dbReference>
<dbReference type="InterPro" id="IPR018357">
    <property type="entry name" value="Hexapep_transf_CS"/>
</dbReference>
<dbReference type="PANTHER" id="PTHR43300">
    <property type="entry name" value="ACETYLTRANSFERASE"/>
    <property type="match status" value="1"/>
</dbReference>
<dbReference type="EMBL" id="CR931669">
    <property type="protein sequence ID" value="CAI33489.1"/>
    <property type="molecule type" value="Genomic_DNA"/>
</dbReference>
<dbReference type="Pfam" id="PF14602">
    <property type="entry name" value="Hexapep_2"/>
    <property type="match status" value="1"/>
</dbReference>
<gene>
    <name evidence="3" type="primary">wcrU</name>
    <name evidence="3" type="ORF">SPC17A_0013</name>
</gene>
<dbReference type="PROSITE" id="PS00101">
    <property type="entry name" value="HEXAPEP_TRANSFERASES"/>
    <property type="match status" value="1"/>
</dbReference>
<keyword evidence="2" id="KW-0677">Repeat</keyword>
<evidence type="ECO:0000256" key="1">
    <source>
        <dbReference type="ARBA" id="ARBA00022679"/>
    </source>
</evidence>
<dbReference type="Gene3D" id="2.160.10.10">
    <property type="entry name" value="Hexapeptide repeat proteins"/>
    <property type="match status" value="1"/>
</dbReference>
<name>Q4K1D2_STREE</name>
<dbReference type="InterPro" id="IPR001451">
    <property type="entry name" value="Hexapep"/>
</dbReference>
<dbReference type="PANTHER" id="PTHR43300:SF11">
    <property type="entry name" value="ACETYLTRANSFERASE RV3034C-RELATED"/>
    <property type="match status" value="1"/>
</dbReference>
<protein>
    <submittedName>
        <fullName evidence="3">Putative acetyl transferase</fullName>
    </submittedName>
</protein>
<reference evidence="3" key="1">
    <citation type="journal article" date="2006" name="PLoS Genet.">
        <title>Genetic analysis of the capsular biosynthetic locus from all 90 pneumococcal serotypes.</title>
        <authorList>
            <person name="Bentley S.D."/>
            <person name="Aanensen D.M."/>
            <person name="Mavroidi A."/>
            <person name="Saunders D."/>
            <person name="Rabbinowitsch E."/>
            <person name="Collins M."/>
            <person name="Donohoe K."/>
            <person name="Harris D."/>
            <person name="Murphy L."/>
            <person name="Quail M.A."/>
            <person name="Samuel G."/>
            <person name="Skovsted I.C."/>
            <person name="Kaltoft M.S."/>
            <person name="Barrell B."/>
            <person name="Reeves P.R."/>
            <person name="Parkhill J."/>
            <person name="Spratt B.G."/>
        </authorList>
    </citation>
    <scope>NUCLEOTIDE SEQUENCE</scope>
    <source>
        <strain evidence="3">Nr. 4704</strain>
    </source>
</reference>
<evidence type="ECO:0000256" key="2">
    <source>
        <dbReference type="ARBA" id="ARBA00022737"/>
    </source>
</evidence>
<accession>Q4K1D2</accession>
<dbReference type="InterPro" id="IPR011004">
    <property type="entry name" value="Trimer_LpxA-like_sf"/>
</dbReference>